<dbReference type="InterPro" id="IPR023170">
    <property type="entry name" value="HhH_base_excis_C"/>
</dbReference>
<dbReference type="RefSeq" id="XP_019099562.1">
    <property type="nucleotide sequence ID" value="XM_019244017.1"/>
</dbReference>
<dbReference type="InterPro" id="IPR029119">
    <property type="entry name" value="MutY_C"/>
</dbReference>
<evidence type="ECO:0000256" key="3">
    <source>
        <dbReference type="ARBA" id="ARBA00012045"/>
    </source>
</evidence>
<evidence type="ECO:0000256" key="2">
    <source>
        <dbReference type="ARBA" id="ARBA00008343"/>
    </source>
</evidence>
<evidence type="ECO:0000256" key="12">
    <source>
        <dbReference type="ARBA" id="ARBA00023295"/>
    </source>
</evidence>
<evidence type="ECO:0000313" key="15">
    <source>
        <dbReference type="Proteomes" id="UP000694864"/>
    </source>
</evidence>
<keyword evidence="12 13" id="KW-0326">Glycosidase</keyword>
<evidence type="ECO:0000256" key="11">
    <source>
        <dbReference type="ARBA" id="ARBA00023204"/>
    </source>
</evidence>
<evidence type="ECO:0000256" key="5">
    <source>
        <dbReference type="ARBA" id="ARBA00022485"/>
    </source>
</evidence>
<gene>
    <name evidence="16" type="primary">LOC109132411</name>
</gene>
<comment type="catalytic activity">
    <reaction evidence="1 13">
        <text>Hydrolyzes free adenine bases from 7,8-dihydro-8-oxoguanine:adenine mismatched double-stranded DNA, leaving an apurinic site.</text>
        <dbReference type="EC" id="3.2.2.31"/>
    </reaction>
</comment>
<keyword evidence="9 13" id="KW-0408">Iron</keyword>
<dbReference type="PANTHER" id="PTHR42944">
    <property type="entry name" value="ADENINE DNA GLYCOSYLASE"/>
    <property type="match status" value="1"/>
</dbReference>
<reference evidence="15" key="1">
    <citation type="journal article" date="2014" name="Nat. Commun.">
        <title>The emerging biofuel crop Camelina sativa retains a highly undifferentiated hexaploid genome structure.</title>
        <authorList>
            <person name="Kagale S."/>
            <person name="Koh C."/>
            <person name="Nixon J."/>
            <person name="Bollina V."/>
            <person name="Clarke W.E."/>
            <person name="Tuteja R."/>
            <person name="Spillane C."/>
            <person name="Robinson S.J."/>
            <person name="Links M.G."/>
            <person name="Clarke C."/>
            <person name="Higgins E.E."/>
            <person name="Huebert T."/>
            <person name="Sharpe A.G."/>
            <person name="Parkin I.A."/>
        </authorList>
    </citation>
    <scope>NUCLEOTIDE SEQUENCE [LARGE SCALE GENOMIC DNA]</scope>
    <source>
        <strain evidence="15">cv. DH55</strain>
    </source>
</reference>
<accession>A0ABM1RKM4</accession>
<protein>
    <recommendedName>
        <fullName evidence="4 13">Adenine DNA glycosylase</fullName>
        <ecNumber evidence="3 13">3.2.2.31</ecNumber>
    </recommendedName>
</protein>
<evidence type="ECO:0000313" key="16">
    <source>
        <dbReference type="RefSeq" id="XP_019099562.1"/>
    </source>
</evidence>
<dbReference type="Pfam" id="PF14815">
    <property type="entry name" value="NUDIX_4"/>
    <property type="match status" value="1"/>
</dbReference>
<comment type="cofactor">
    <cofactor evidence="13">
        <name>[4Fe-4S] cluster</name>
        <dbReference type="ChEBI" id="CHEBI:49883"/>
    </cofactor>
    <text evidence="13">Binds 1 [4Fe-4S] cluster.</text>
</comment>
<dbReference type="InterPro" id="IPR003265">
    <property type="entry name" value="HhH-GPD_domain"/>
</dbReference>
<dbReference type="InterPro" id="IPR044298">
    <property type="entry name" value="MIG/MutY"/>
</dbReference>
<dbReference type="InterPro" id="IPR015797">
    <property type="entry name" value="NUDIX_hydrolase-like_dom_sf"/>
</dbReference>
<dbReference type="InterPro" id="IPR011257">
    <property type="entry name" value="DNA_glycosylase"/>
</dbReference>
<dbReference type="PANTHER" id="PTHR42944:SF1">
    <property type="entry name" value="ADENINE DNA GLYCOSYLASE"/>
    <property type="match status" value="1"/>
</dbReference>
<keyword evidence="7 13" id="KW-0227">DNA damage</keyword>
<comment type="function">
    <text evidence="13">Adenine glycosylase active on G-A mispairs.</text>
</comment>
<keyword evidence="8" id="KW-0378">Hydrolase</keyword>
<reference evidence="16" key="2">
    <citation type="submission" date="2025-08" db="UniProtKB">
        <authorList>
            <consortium name="RefSeq"/>
        </authorList>
    </citation>
    <scope>IDENTIFICATION</scope>
    <source>
        <tissue evidence="16">Leaf</tissue>
    </source>
</reference>
<evidence type="ECO:0000256" key="1">
    <source>
        <dbReference type="ARBA" id="ARBA00000843"/>
    </source>
</evidence>
<keyword evidence="10" id="KW-0411">Iron-sulfur</keyword>
<dbReference type="Proteomes" id="UP000694864">
    <property type="component" value="Chromosome 4"/>
</dbReference>
<evidence type="ECO:0000256" key="6">
    <source>
        <dbReference type="ARBA" id="ARBA00022723"/>
    </source>
</evidence>
<dbReference type="EC" id="3.2.2.31" evidence="3 13"/>
<dbReference type="CDD" id="cd03431">
    <property type="entry name" value="NUDIX_DNA_Glycosylase_C-MutY"/>
    <property type="match status" value="1"/>
</dbReference>
<keyword evidence="15" id="KW-1185">Reference proteome</keyword>
<name>A0ABM1RKM4_CAMSA</name>
<organism evidence="15 16">
    <name type="scientific">Camelina sativa</name>
    <name type="common">False flax</name>
    <name type="synonym">Myagrum sativum</name>
    <dbReference type="NCBI Taxonomy" id="90675"/>
    <lineage>
        <taxon>Eukaryota</taxon>
        <taxon>Viridiplantae</taxon>
        <taxon>Streptophyta</taxon>
        <taxon>Embryophyta</taxon>
        <taxon>Tracheophyta</taxon>
        <taxon>Spermatophyta</taxon>
        <taxon>Magnoliopsida</taxon>
        <taxon>eudicotyledons</taxon>
        <taxon>Gunneridae</taxon>
        <taxon>Pentapetalae</taxon>
        <taxon>rosids</taxon>
        <taxon>malvids</taxon>
        <taxon>Brassicales</taxon>
        <taxon>Brassicaceae</taxon>
        <taxon>Camelineae</taxon>
        <taxon>Camelina</taxon>
    </lineage>
</organism>
<evidence type="ECO:0000256" key="8">
    <source>
        <dbReference type="ARBA" id="ARBA00022801"/>
    </source>
</evidence>
<proteinExistence type="inferred from homology"/>
<keyword evidence="11" id="KW-0234">DNA repair</keyword>
<dbReference type="Gene3D" id="1.10.1670.10">
    <property type="entry name" value="Helix-hairpin-Helix base-excision DNA repair enzymes (C-terminal)"/>
    <property type="match status" value="1"/>
</dbReference>
<dbReference type="SMART" id="SM00478">
    <property type="entry name" value="ENDO3c"/>
    <property type="match status" value="1"/>
</dbReference>
<evidence type="ECO:0000256" key="9">
    <source>
        <dbReference type="ARBA" id="ARBA00023004"/>
    </source>
</evidence>
<comment type="similarity">
    <text evidence="2 13">Belongs to the Nth/MutY family.</text>
</comment>
<evidence type="ECO:0000259" key="14">
    <source>
        <dbReference type="SMART" id="SM00478"/>
    </source>
</evidence>
<evidence type="ECO:0000256" key="7">
    <source>
        <dbReference type="ARBA" id="ARBA00022763"/>
    </source>
</evidence>
<dbReference type="SUPFAM" id="SSF55811">
    <property type="entry name" value="Nudix"/>
    <property type="match status" value="1"/>
</dbReference>
<sequence>MEKLAIDKDVEYLFEKSNLTRTSVVGSSLADYVASKSGRVNTVFEEEFKHVGFAVVLLAANSVSKASVTSPTAVPWVKSLLAEFTDIFSSDLPNGLPSLRDIQHQIDFVPGTGAIASIAFNSLAVPVVDGNLIRVLARLKAISANPKDRLTARNFWKLAAQLVDPSRPGDFNQSLMELGATLCTVSKPSCSSCPVSSQCRAYSLSLENRIISMTNYPTKVVKAKPRCDFCSVCVLEILNLERNQSGGRFVLVKRPEEGLLAGLWEFPSVILDKEAGLATRRDAINLYLKDAFQVEPKKTCTTVSGKELGEFVHIFTHIRRKVYVELLVVQLTGGTDNASVGDYYA</sequence>
<dbReference type="GeneID" id="109132411"/>
<feature type="domain" description="HhH-GPD" evidence="14">
    <location>
        <begin position="35"/>
        <end position="181"/>
    </location>
</feature>
<evidence type="ECO:0000256" key="4">
    <source>
        <dbReference type="ARBA" id="ARBA00022023"/>
    </source>
</evidence>
<dbReference type="SUPFAM" id="SSF48150">
    <property type="entry name" value="DNA-glycosylase"/>
    <property type="match status" value="1"/>
</dbReference>
<dbReference type="Gene3D" id="3.90.79.10">
    <property type="entry name" value="Nucleoside Triphosphate Pyrophosphohydrolase"/>
    <property type="match status" value="1"/>
</dbReference>
<keyword evidence="6" id="KW-0479">Metal-binding</keyword>
<keyword evidence="5" id="KW-0004">4Fe-4S</keyword>
<evidence type="ECO:0000256" key="13">
    <source>
        <dbReference type="RuleBase" id="RU365096"/>
    </source>
</evidence>
<evidence type="ECO:0000256" key="10">
    <source>
        <dbReference type="ARBA" id="ARBA00023014"/>
    </source>
</evidence>